<dbReference type="PIRSF" id="PIRSF036628">
    <property type="entry name" value="IolB"/>
    <property type="match status" value="1"/>
</dbReference>
<evidence type="ECO:0000256" key="1">
    <source>
        <dbReference type="ARBA" id="ARBA00023235"/>
    </source>
</evidence>
<organism evidence="2 3">
    <name type="scientific">Lachnospira eligens</name>
    <dbReference type="NCBI Taxonomy" id="39485"/>
    <lineage>
        <taxon>Bacteria</taxon>
        <taxon>Bacillati</taxon>
        <taxon>Bacillota</taxon>
        <taxon>Clostridia</taxon>
        <taxon>Lachnospirales</taxon>
        <taxon>Lachnospiraceae</taxon>
        <taxon>Lachnospira</taxon>
    </lineage>
</organism>
<name>A0A174YUJ5_9FIRM</name>
<dbReference type="PANTHER" id="PTHR39193:SF1">
    <property type="entry name" value="5-DEOXY-GLUCURONATE ISOMERASE"/>
    <property type="match status" value="1"/>
</dbReference>
<dbReference type="InterPro" id="IPR024203">
    <property type="entry name" value="Deoxy-glucuronate_isom_IolB"/>
</dbReference>
<accession>A0A174YUJ5</accession>
<dbReference type="Proteomes" id="UP000095621">
    <property type="component" value="Unassembled WGS sequence"/>
</dbReference>
<dbReference type="PANTHER" id="PTHR39193">
    <property type="entry name" value="5-DEOXY-GLUCURONATE ISOMERASE"/>
    <property type="match status" value="1"/>
</dbReference>
<dbReference type="InterPro" id="IPR011051">
    <property type="entry name" value="RmlC_Cupin_sf"/>
</dbReference>
<dbReference type="EC" id="5.3.1.-" evidence="2"/>
<dbReference type="GO" id="GO:0008880">
    <property type="term" value="F:glucuronate isomerase activity"/>
    <property type="evidence" value="ECO:0007669"/>
    <property type="project" value="InterPro"/>
</dbReference>
<dbReference type="RefSeq" id="WP_055214570.1">
    <property type="nucleotide sequence ID" value="NZ_CZBU01000001.1"/>
</dbReference>
<dbReference type="EMBL" id="CZBU01000001">
    <property type="protein sequence ID" value="CUQ75628.1"/>
    <property type="molecule type" value="Genomic_DNA"/>
</dbReference>
<dbReference type="GO" id="GO:0019310">
    <property type="term" value="P:inositol catabolic process"/>
    <property type="evidence" value="ECO:0007669"/>
    <property type="project" value="InterPro"/>
</dbReference>
<dbReference type="Pfam" id="PF04962">
    <property type="entry name" value="KduI"/>
    <property type="match status" value="1"/>
</dbReference>
<sequence length="271" mass="30643">MRRFYESNDNKGYQEVVDKEAGLELIGFDLIRLEPGENAVYESGEYEIGLVILQGTCSVKVDDVTFDKLGSRRSVFDGKPTTVYVPRDSKYEVTATGSMMLEIGVCKVKARKKYEAFVIDAGDVATEHRGKLNWQRDVNDIITSKYEGKVDRIVLGETYSMPGQWSSYPSHKHDTDNLPFEVNMEEIYHFKVNPGQGFGIQVMYSDDMSLRESYIIKNGDSVAIKNGYHPVAAAPGYQVYYLWVMAGVDTRQLTPCDDPDHAWVKAVEKMV</sequence>
<evidence type="ECO:0000313" key="3">
    <source>
        <dbReference type="Proteomes" id="UP000095621"/>
    </source>
</evidence>
<keyword evidence="1 2" id="KW-0413">Isomerase</keyword>
<protein>
    <submittedName>
        <fullName evidence="2">5-deoxy-glucuronate isomerase</fullName>
        <ecNumber evidence="2">5.3.1.-</ecNumber>
    </submittedName>
</protein>
<dbReference type="NCBIfam" id="TIGR04378">
    <property type="entry name" value="myo_inos_iolB"/>
    <property type="match status" value="1"/>
</dbReference>
<dbReference type="OrthoDB" id="9799936at2"/>
<dbReference type="SUPFAM" id="SSF51182">
    <property type="entry name" value="RmlC-like cupins"/>
    <property type="match status" value="1"/>
</dbReference>
<dbReference type="InterPro" id="IPR014710">
    <property type="entry name" value="RmlC-like_jellyroll"/>
</dbReference>
<dbReference type="AlphaFoldDB" id="A0A174YUJ5"/>
<evidence type="ECO:0000313" key="2">
    <source>
        <dbReference type="EMBL" id="CUQ75628.1"/>
    </source>
</evidence>
<dbReference type="InterPro" id="IPR021120">
    <property type="entry name" value="KduI/IolB_isomerase"/>
</dbReference>
<proteinExistence type="predicted"/>
<reference evidence="2 3" key="1">
    <citation type="submission" date="2015-09" db="EMBL/GenBank/DDBJ databases">
        <authorList>
            <consortium name="Pathogen Informatics"/>
        </authorList>
    </citation>
    <scope>NUCLEOTIDE SEQUENCE [LARGE SCALE GENOMIC DNA]</scope>
    <source>
        <strain evidence="2 3">2789STDY5834875</strain>
    </source>
</reference>
<gene>
    <name evidence="2" type="primary">iolB</name>
    <name evidence="2" type="ORF">ERS852490_00621</name>
</gene>
<dbReference type="Gene3D" id="2.60.120.10">
    <property type="entry name" value="Jelly Rolls"/>
    <property type="match status" value="2"/>
</dbReference>